<evidence type="ECO:0000313" key="12">
    <source>
        <dbReference type="EnsemblMetazoa" id="KAF7488909.1"/>
    </source>
</evidence>
<feature type="domain" description="Exonuclease" evidence="9">
    <location>
        <begin position="70"/>
        <end position="229"/>
    </location>
</feature>
<evidence type="ECO:0000313" key="13">
    <source>
        <dbReference type="Proteomes" id="UP000070412"/>
    </source>
</evidence>
<evidence type="ECO:0000313" key="11">
    <source>
        <dbReference type="EMBL" id="KPM06890.1"/>
    </source>
</evidence>
<dbReference type="InterPro" id="IPR036397">
    <property type="entry name" value="RNaseH_sf"/>
</dbReference>
<dbReference type="EnsemblMetazoa" id="SSS_2630s_mrna">
    <property type="protein sequence ID" value="KAF7488909.1"/>
    <property type="gene ID" value="SSS_2630"/>
</dbReference>
<organism evidence="11 14">
    <name type="scientific">Sarcoptes scabiei</name>
    <name type="common">Itch mite</name>
    <name type="synonym">Acarus scabiei</name>
    <dbReference type="NCBI Taxonomy" id="52283"/>
    <lineage>
        <taxon>Eukaryota</taxon>
        <taxon>Metazoa</taxon>
        <taxon>Ecdysozoa</taxon>
        <taxon>Arthropoda</taxon>
        <taxon>Chelicerata</taxon>
        <taxon>Arachnida</taxon>
        <taxon>Acari</taxon>
        <taxon>Acariformes</taxon>
        <taxon>Sarcoptiformes</taxon>
        <taxon>Astigmata</taxon>
        <taxon>Psoroptidia</taxon>
        <taxon>Sarcoptoidea</taxon>
        <taxon>Sarcoptidae</taxon>
        <taxon>Sarcoptinae</taxon>
        <taxon>Sarcoptes</taxon>
    </lineage>
</organism>
<comment type="similarity">
    <text evidence="2">Belongs to the REXO4 family.</text>
</comment>
<keyword evidence="7" id="KW-0539">Nucleus</keyword>
<evidence type="ECO:0000256" key="1">
    <source>
        <dbReference type="ARBA" id="ARBA00004123"/>
    </source>
</evidence>
<dbReference type="EMBL" id="JXLN01011123">
    <property type="protein sequence ID" value="KPM06890.1"/>
    <property type="molecule type" value="Genomic_DNA"/>
</dbReference>
<evidence type="ECO:0000256" key="6">
    <source>
        <dbReference type="ARBA" id="ARBA00022839"/>
    </source>
</evidence>
<dbReference type="AlphaFoldDB" id="A0A132A8Y8"/>
<evidence type="ECO:0000256" key="8">
    <source>
        <dbReference type="SAM" id="MobiDB-lite"/>
    </source>
</evidence>
<dbReference type="InterPro" id="IPR047021">
    <property type="entry name" value="REXO1/3/4-like"/>
</dbReference>
<reference evidence="10" key="3">
    <citation type="submission" date="2020-01" db="EMBL/GenBank/DDBJ databases">
        <authorList>
            <person name="Korhonen P.K.K."/>
            <person name="Guangxu M.G."/>
            <person name="Wang T.W."/>
            <person name="Stroehlein A.J.S."/>
            <person name="Young N.D."/>
            <person name="Ang C.-S.A."/>
            <person name="Fernando D.W.F."/>
            <person name="Lu H.L."/>
            <person name="Taylor S.T."/>
            <person name="Ehtesham M.E.M."/>
            <person name="Najaraj S.H.N."/>
            <person name="Harsha G.H.G."/>
            <person name="Madugundu A.M."/>
            <person name="Renuse S.R."/>
            <person name="Holt D.H."/>
            <person name="Pandey A.P."/>
            <person name="Papenfuss A.P."/>
            <person name="Gasser R.B.G."/>
            <person name="Fischer K.F."/>
        </authorList>
    </citation>
    <scope>NUCLEOTIDE SEQUENCE</scope>
    <source>
        <strain evidence="10">SSS_KF_BRIS2020</strain>
    </source>
</reference>
<evidence type="ECO:0000256" key="5">
    <source>
        <dbReference type="ARBA" id="ARBA00022801"/>
    </source>
</evidence>
<dbReference type="InterPro" id="IPR012337">
    <property type="entry name" value="RNaseH-like_sf"/>
</dbReference>
<dbReference type="GO" id="GO:0008408">
    <property type="term" value="F:3'-5' exonuclease activity"/>
    <property type="evidence" value="ECO:0007669"/>
    <property type="project" value="InterPro"/>
</dbReference>
<dbReference type="Gene3D" id="3.30.420.10">
    <property type="entry name" value="Ribonuclease H-like superfamily/Ribonuclease H"/>
    <property type="match status" value="1"/>
</dbReference>
<evidence type="ECO:0000259" key="9">
    <source>
        <dbReference type="SMART" id="SM00479"/>
    </source>
</evidence>
<dbReference type="FunFam" id="3.30.420.10:FF:000007">
    <property type="entry name" value="Interferon-stimulated exonuclease gene 20"/>
    <property type="match status" value="1"/>
</dbReference>
<dbReference type="CDD" id="cd06144">
    <property type="entry name" value="REX4_like"/>
    <property type="match status" value="1"/>
</dbReference>
<keyword evidence="4" id="KW-0540">Nuclease</keyword>
<feature type="compositionally biased region" description="Basic residues" evidence="8">
    <location>
        <begin position="24"/>
        <end position="45"/>
    </location>
</feature>
<reference evidence="11 14" key="1">
    <citation type="journal article" date="2015" name="Parasit. Vectors">
        <title>Draft genome of the scabies mite.</title>
        <authorList>
            <person name="Rider S.D.Jr."/>
            <person name="Morgan M.S."/>
            <person name="Arlian L.G."/>
        </authorList>
    </citation>
    <scope>NUCLEOTIDE SEQUENCE [LARGE SCALE GENOMIC DNA]</scope>
    <source>
        <strain evidence="11">Arlian Lab</strain>
    </source>
</reference>
<comment type="subcellular location">
    <subcellularLocation>
        <location evidence="1">Nucleus</location>
    </subcellularLocation>
</comment>
<protein>
    <recommendedName>
        <fullName evidence="3">RNA exonuclease 4</fullName>
    </recommendedName>
</protein>
<dbReference type="GO" id="GO:0005634">
    <property type="term" value="C:nucleus"/>
    <property type="evidence" value="ECO:0007669"/>
    <property type="project" value="UniProtKB-SubCell"/>
</dbReference>
<dbReference type="Proteomes" id="UP000616769">
    <property type="component" value="Unassembled WGS sequence"/>
</dbReference>
<evidence type="ECO:0000256" key="3">
    <source>
        <dbReference type="ARBA" id="ARBA00016937"/>
    </source>
</evidence>
<dbReference type="OrthoDB" id="8191639at2759"/>
<feature type="region of interest" description="Disordered" evidence="8">
    <location>
        <begin position="21"/>
        <end position="66"/>
    </location>
</feature>
<proteinExistence type="inferred from homology"/>
<evidence type="ECO:0000256" key="2">
    <source>
        <dbReference type="ARBA" id="ARBA00010489"/>
    </source>
</evidence>
<dbReference type="InterPro" id="IPR013520">
    <property type="entry name" value="Ribonucl_H"/>
</dbReference>
<reference evidence="13" key="2">
    <citation type="journal article" date="2020" name="PLoS Negl. Trop. Dis.">
        <title>High-quality nuclear genome for Sarcoptes scabiei-A critical resource for a neglected parasite.</title>
        <authorList>
            <person name="Korhonen P.K."/>
            <person name="Gasser R.B."/>
            <person name="Ma G."/>
            <person name="Wang T."/>
            <person name="Stroehlein A.J."/>
            <person name="Young N.D."/>
            <person name="Ang C.S."/>
            <person name="Fernando D.D."/>
            <person name="Lu H.C."/>
            <person name="Taylor S."/>
            <person name="Reynolds S.L."/>
            <person name="Mofiz E."/>
            <person name="Najaraj S.H."/>
            <person name="Gowda H."/>
            <person name="Madugundu A."/>
            <person name="Renuse S."/>
            <person name="Holt D."/>
            <person name="Pandey A."/>
            <person name="Papenfuss A.T."/>
            <person name="Fischer K."/>
        </authorList>
    </citation>
    <scope>NUCLEOTIDE SEQUENCE [LARGE SCALE GENOMIC DNA]</scope>
</reference>
<sequence>MSPSCYSSDFSPNWKKLKSDLSNKHKSLRNAKFNNKKIRNRKKSNYRPIEKNQTEENRPKQTSSQHTLTKCVAMDCEMVGTGYGGKNSVLARVSIVNSNMECIYDKYVLPMESVTDYRTQYSGIRPDNLRDAIDFKTVQSEVFEIIKNRILIGHSIKQDLKVLFLSHPWSMIRDTSVYFKKFNKNRTPALKKLSESYLDVKIQEGEHDSVVDAKAAMSLYNLYKKNWEYSLRARHRKRNQKHSNTLQKES</sequence>
<dbReference type="GO" id="GO:0003676">
    <property type="term" value="F:nucleic acid binding"/>
    <property type="evidence" value="ECO:0007669"/>
    <property type="project" value="InterPro"/>
</dbReference>
<dbReference type="SUPFAM" id="SSF53098">
    <property type="entry name" value="Ribonuclease H-like"/>
    <property type="match status" value="1"/>
</dbReference>
<reference evidence="12" key="4">
    <citation type="submission" date="2022-06" db="UniProtKB">
        <authorList>
            <consortium name="EnsemblMetazoa"/>
        </authorList>
    </citation>
    <scope>IDENTIFICATION</scope>
</reference>
<dbReference type="OMA" id="TSEYKHF"/>
<dbReference type="EMBL" id="WVUK01000065">
    <property type="protein sequence ID" value="KAF7488909.1"/>
    <property type="molecule type" value="Genomic_DNA"/>
</dbReference>
<dbReference type="VEuPathDB" id="VectorBase:SSCA000972"/>
<dbReference type="InterPro" id="IPR037431">
    <property type="entry name" value="REX4_DEDDh_dom"/>
</dbReference>
<evidence type="ECO:0000256" key="4">
    <source>
        <dbReference type="ARBA" id="ARBA00022722"/>
    </source>
</evidence>
<gene>
    <name evidence="11" type="ORF">QR98_0053700</name>
    <name evidence="10" type="ORF">SSS_2630</name>
</gene>
<name>A0A132A8Y8_SARSC</name>
<keyword evidence="6 10" id="KW-0269">Exonuclease</keyword>
<evidence type="ECO:0000256" key="7">
    <source>
        <dbReference type="ARBA" id="ARBA00023242"/>
    </source>
</evidence>
<evidence type="ECO:0000313" key="10">
    <source>
        <dbReference type="EMBL" id="KAF7488909.1"/>
    </source>
</evidence>
<evidence type="ECO:0000313" key="14">
    <source>
        <dbReference type="Proteomes" id="UP000616769"/>
    </source>
</evidence>
<dbReference type="Proteomes" id="UP000070412">
    <property type="component" value="Unassembled WGS sequence"/>
</dbReference>
<dbReference type="PANTHER" id="PTHR12801:SF158">
    <property type="entry name" value="RNA EXONUCLEASE 4"/>
    <property type="match status" value="1"/>
</dbReference>
<keyword evidence="5" id="KW-0378">Hydrolase</keyword>
<dbReference type="PANTHER" id="PTHR12801">
    <property type="entry name" value="RNA EXONUCLEASE REXO1 / RECO3 FAMILY MEMBER-RELATED"/>
    <property type="match status" value="1"/>
</dbReference>
<dbReference type="SMART" id="SM00479">
    <property type="entry name" value="EXOIII"/>
    <property type="match status" value="1"/>
</dbReference>
<keyword evidence="13" id="KW-1185">Reference proteome</keyword>
<dbReference type="GO" id="GO:0006364">
    <property type="term" value="P:rRNA processing"/>
    <property type="evidence" value="ECO:0007669"/>
    <property type="project" value="InterPro"/>
</dbReference>
<accession>A0A132A8Y8</accession>
<feature type="compositionally biased region" description="Basic and acidic residues" evidence="8">
    <location>
        <begin position="48"/>
        <end position="59"/>
    </location>
</feature>
<dbReference type="Pfam" id="PF00929">
    <property type="entry name" value="RNase_T"/>
    <property type="match status" value="1"/>
</dbReference>